<proteinExistence type="predicted"/>
<accession>A0A225W950</accession>
<reference evidence="3" key="1">
    <citation type="submission" date="2017-03" db="EMBL/GenBank/DDBJ databases">
        <title>Phytopthora megakarya and P. palmivora, two closely related causual agents of cacao black pod achieved similar genome size and gene model numbers by different mechanisms.</title>
        <authorList>
            <person name="Ali S."/>
            <person name="Shao J."/>
            <person name="Larry D.J."/>
            <person name="Kronmiller B."/>
            <person name="Shen D."/>
            <person name="Strem M.D."/>
            <person name="Melnick R.L."/>
            <person name="Guiltinan M.J."/>
            <person name="Tyler B.M."/>
            <person name="Meinhardt L.W."/>
            <person name="Bailey B.A."/>
        </authorList>
    </citation>
    <scope>NUCLEOTIDE SEQUENCE [LARGE SCALE GENOMIC DNA]</scope>
    <source>
        <strain evidence="3">zdho120</strain>
    </source>
</reference>
<name>A0A225W950_9STRA</name>
<keyword evidence="3" id="KW-1185">Reference proteome</keyword>
<sequence>MGRSVGEKRTLRYRVETEKEKKNDDEEERAKGANLFSEKKLDLMVGAINRAEKGDRGGIDGLYKRFSRWRGRNYNSYNLPSIVKGSKYDKLRQKYHSWLYN</sequence>
<feature type="region of interest" description="Disordered" evidence="1">
    <location>
        <begin position="1"/>
        <end position="31"/>
    </location>
</feature>
<comment type="caution">
    <text evidence="2">The sequence shown here is derived from an EMBL/GenBank/DDBJ whole genome shotgun (WGS) entry which is preliminary data.</text>
</comment>
<gene>
    <name evidence="2" type="ORF">PHMEG_00012453</name>
</gene>
<evidence type="ECO:0000313" key="2">
    <source>
        <dbReference type="EMBL" id="OWZ14112.1"/>
    </source>
</evidence>
<dbReference type="Proteomes" id="UP000198211">
    <property type="component" value="Unassembled WGS sequence"/>
</dbReference>
<evidence type="ECO:0000313" key="3">
    <source>
        <dbReference type="Proteomes" id="UP000198211"/>
    </source>
</evidence>
<dbReference type="AlphaFoldDB" id="A0A225W950"/>
<dbReference type="EMBL" id="NBNE01001413">
    <property type="protein sequence ID" value="OWZ14112.1"/>
    <property type="molecule type" value="Genomic_DNA"/>
</dbReference>
<protein>
    <submittedName>
        <fullName evidence="2">RxLR effector protein</fullName>
    </submittedName>
</protein>
<dbReference type="OrthoDB" id="125999at2759"/>
<evidence type="ECO:0000256" key="1">
    <source>
        <dbReference type="SAM" id="MobiDB-lite"/>
    </source>
</evidence>
<organism evidence="2 3">
    <name type="scientific">Phytophthora megakarya</name>
    <dbReference type="NCBI Taxonomy" id="4795"/>
    <lineage>
        <taxon>Eukaryota</taxon>
        <taxon>Sar</taxon>
        <taxon>Stramenopiles</taxon>
        <taxon>Oomycota</taxon>
        <taxon>Peronosporomycetes</taxon>
        <taxon>Peronosporales</taxon>
        <taxon>Peronosporaceae</taxon>
        <taxon>Phytophthora</taxon>
    </lineage>
</organism>